<dbReference type="PANTHER" id="PTHR44167:SF30">
    <property type="entry name" value="PHOSPHORYLASE KINASE"/>
    <property type="match status" value="1"/>
</dbReference>
<dbReference type="GO" id="GO:0004674">
    <property type="term" value="F:protein serine/threonine kinase activity"/>
    <property type="evidence" value="ECO:0007669"/>
    <property type="project" value="UniProtKB-KW"/>
</dbReference>
<accession>A0A1G4PQ66</accession>
<evidence type="ECO:0000256" key="1">
    <source>
        <dbReference type="ARBA" id="ARBA00022741"/>
    </source>
</evidence>
<dbReference type="PROSITE" id="PS00107">
    <property type="entry name" value="PROTEIN_KINASE_ATP"/>
    <property type="match status" value="1"/>
</dbReference>
<dbReference type="STRING" id="177413.SAMN05660859_0692"/>
<dbReference type="SUPFAM" id="SSF56112">
    <property type="entry name" value="Protein kinase-like (PK-like)"/>
    <property type="match status" value="1"/>
</dbReference>
<name>A0A1G4PQ66_9HYPH</name>
<dbReference type="InterPro" id="IPR008271">
    <property type="entry name" value="Ser/Thr_kinase_AS"/>
</dbReference>
<dbReference type="SMART" id="SM00220">
    <property type="entry name" value="S_TKc"/>
    <property type="match status" value="1"/>
</dbReference>
<dbReference type="PROSITE" id="PS50011">
    <property type="entry name" value="PROTEIN_KINASE_DOM"/>
    <property type="match status" value="1"/>
</dbReference>
<evidence type="ECO:0000256" key="2">
    <source>
        <dbReference type="ARBA" id="ARBA00022840"/>
    </source>
</evidence>
<dbReference type="InterPro" id="IPR011009">
    <property type="entry name" value="Kinase-like_dom_sf"/>
</dbReference>
<dbReference type="InterPro" id="IPR017441">
    <property type="entry name" value="Protein_kinase_ATP_BS"/>
</dbReference>
<dbReference type="Proteomes" id="UP000198889">
    <property type="component" value="Unassembled WGS sequence"/>
</dbReference>
<dbReference type="InterPro" id="IPR000719">
    <property type="entry name" value="Prot_kinase_dom"/>
</dbReference>
<keyword evidence="5" id="KW-0808">Transferase</keyword>
<keyword evidence="5" id="KW-0418">Kinase</keyword>
<dbReference type="GO" id="GO:0005524">
    <property type="term" value="F:ATP binding"/>
    <property type="evidence" value="ECO:0007669"/>
    <property type="project" value="UniProtKB-UniRule"/>
</dbReference>
<protein>
    <submittedName>
        <fullName evidence="5">Serine/threonine protein kinase</fullName>
    </submittedName>
</protein>
<dbReference type="AlphaFoldDB" id="A0A1G4PQ66"/>
<keyword evidence="5" id="KW-0723">Serine/threonine-protein kinase</keyword>
<dbReference type="EMBL" id="FMTP01000001">
    <property type="protein sequence ID" value="SCW34189.1"/>
    <property type="molecule type" value="Genomic_DNA"/>
</dbReference>
<evidence type="ECO:0000259" key="4">
    <source>
        <dbReference type="PROSITE" id="PS50011"/>
    </source>
</evidence>
<dbReference type="Gene3D" id="1.10.510.10">
    <property type="entry name" value="Transferase(Phosphotransferase) domain 1"/>
    <property type="match status" value="1"/>
</dbReference>
<organism evidence="5 6">
    <name type="scientific">Ancylobacter rudongensis</name>
    <dbReference type="NCBI Taxonomy" id="177413"/>
    <lineage>
        <taxon>Bacteria</taxon>
        <taxon>Pseudomonadati</taxon>
        <taxon>Pseudomonadota</taxon>
        <taxon>Alphaproteobacteria</taxon>
        <taxon>Hyphomicrobiales</taxon>
        <taxon>Xanthobacteraceae</taxon>
        <taxon>Ancylobacter</taxon>
    </lineage>
</organism>
<sequence length="444" mass="48384">MSDVAGDNAKEQAGRLCEEKGWSLGELLGQGGSAAVFKVDMAEGEAALKVFFPRFIQGGQGVVTRKRLEIVKERLTHHSCPTLVKIYAVDEFEGAPFMLMEQVAGSMLTDVLRLVPAPSVAEIVRQVAEAAKYLEDIGLTHRDIKSDNIIIDKQFTKATLVDVGVARIIDDPVGSGTDDDGKLPFVATARYSSPEYMFRLIPAGPELWRALNFYQLGGLIHDLISGEPLFEDVVRQATNNRYLIAYAVATSMPHVGARVGVPDYIVNLAQRCLQKDPTQRLASVSWEDFLGRDRQRENEAFLGICGDKSYSVAVRKLDVAELGRAIESSIDNKLIGKMLSCRHSCTVMHSSHAHIKIWWSPPAAPCGSEIEVLIDLSEVDGGIRIEVSSKIERLEKCLSVPAVIIASDSPDIAIGAANQSYDLFLESSAKIIRPTGNSTTGDGN</sequence>
<keyword evidence="6" id="KW-1185">Reference proteome</keyword>
<keyword evidence="1 3" id="KW-0547">Nucleotide-binding</keyword>
<dbReference type="Pfam" id="PF00069">
    <property type="entry name" value="Pkinase"/>
    <property type="match status" value="1"/>
</dbReference>
<feature type="binding site" evidence="3">
    <location>
        <position position="49"/>
    </location>
    <ligand>
        <name>ATP</name>
        <dbReference type="ChEBI" id="CHEBI:30616"/>
    </ligand>
</feature>
<dbReference type="RefSeq" id="WP_091436132.1">
    <property type="nucleotide sequence ID" value="NZ_FMTP01000001.1"/>
</dbReference>
<dbReference type="PANTHER" id="PTHR44167">
    <property type="entry name" value="OVARIAN-SPECIFIC SERINE/THREONINE-PROTEIN KINASE LOK-RELATED"/>
    <property type="match status" value="1"/>
</dbReference>
<evidence type="ECO:0000313" key="6">
    <source>
        <dbReference type="Proteomes" id="UP000198889"/>
    </source>
</evidence>
<keyword evidence="2 3" id="KW-0067">ATP-binding</keyword>
<evidence type="ECO:0000256" key="3">
    <source>
        <dbReference type="PROSITE-ProRule" id="PRU10141"/>
    </source>
</evidence>
<proteinExistence type="predicted"/>
<evidence type="ECO:0000313" key="5">
    <source>
        <dbReference type="EMBL" id="SCW34189.1"/>
    </source>
</evidence>
<reference evidence="6" key="1">
    <citation type="submission" date="2016-10" db="EMBL/GenBank/DDBJ databases">
        <authorList>
            <person name="Varghese N."/>
            <person name="Submissions S."/>
        </authorList>
    </citation>
    <scope>NUCLEOTIDE SEQUENCE [LARGE SCALE GENOMIC DNA]</scope>
    <source>
        <strain evidence="6">CGMCC 1.1761</strain>
    </source>
</reference>
<dbReference type="PROSITE" id="PS00108">
    <property type="entry name" value="PROTEIN_KINASE_ST"/>
    <property type="match status" value="1"/>
</dbReference>
<gene>
    <name evidence="5" type="ORF">SAMN05660859_0692</name>
</gene>
<feature type="domain" description="Protein kinase" evidence="4">
    <location>
        <begin position="22"/>
        <end position="290"/>
    </location>
</feature>